<keyword evidence="3 6" id="KW-0863">Zinc-finger</keyword>
<keyword evidence="5" id="KW-0539">Nucleus</keyword>
<evidence type="ECO:0000256" key="3">
    <source>
        <dbReference type="ARBA" id="ARBA00022771"/>
    </source>
</evidence>
<dbReference type="PANTHER" id="PTHR23235">
    <property type="entry name" value="KRUEPPEL-LIKE TRANSCRIPTION FACTOR"/>
    <property type="match status" value="1"/>
</dbReference>
<dbReference type="AlphaFoldDB" id="A0A8J5TK11"/>
<evidence type="ECO:0000256" key="7">
    <source>
        <dbReference type="SAM" id="MobiDB-lite"/>
    </source>
</evidence>
<dbReference type="PANTHER" id="PTHR23235:SF142">
    <property type="entry name" value="ZINC FINGER PROTEIN 384"/>
    <property type="match status" value="1"/>
</dbReference>
<accession>A0A8J5TK11</accession>
<protein>
    <submittedName>
        <fullName evidence="9">Myoneurin-like 1</fullName>
    </submittedName>
</protein>
<feature type="domain" description="C2H2-type" evidence="8">
    <location>
        <begin position="113"/>
        <end position="140"/>
    </location>
</feature>
<evidence type="ECO:0000256" key="6">
    <source>
        <dbReference type="PROSITE-ProRule" id="PRU00042"/>
    </source>
</evidence>
<feature type="compositionally biased region" description="Basic residues" evidence="7">
    <location>
        <begin position="89"/>
        <end position="102"/>
    </location>
</feature>
<dbReference type="Gene3D" id="3.30.160.60">
    <property type="entry name" value="Classic Zinc Finger"/>
    <property type="match status" value="3"/>
</dbReference>
<dbReference type="Pfam" id="PF00096">
    <property type="entry name" value="zf-C2H2"/>
    <property type="match status" value="3"/>
</dbReference>
<feature type="domain" description="C2H2-type" evidence="8">
    <location>
        <begin position="143"/>
        <end position="170"/>
    </location>
</feature>
<dbReference type="GO" id="GO:0000978">
    <property type="term" value="F:RNA polymerase II cis-regulatory region sequence-specific DNA binding"/>
    <property type="evidence" value="ECO:0007669"/>
    <property type="project" value="TreeGrafter"/>
</dbReference>
<sequence>MESCPTPPTSCYSLVNIQNCDRENGTTGLVSPNEITMKIENVAEEKFLQECLAINELENDDLAEIKKDIEESEKESNDENIGEGSNGRRTLRRKKNKRPRKKYEKIQRLTRIYTCVDCPETFSRLSQLRAHSRVHTEDQTEKYECDLCEEVFDRLKRLMSHRKKHHRASDLKVHKRIHAPPKPFRCESCPASFQQFSSLTRHKMIHTGERPLRKKPENKPGSFKETGIKPYACEICNATFCEKRNLKRHIISLHDDVRRIVANPLADAEIKEEGALDKFIKLQQPVQIKKRPPEQITYTINYQNPVVITQPQQIQPQQQEGQQEIQPSITLQHVVIQQPLNTEDVITGTPQTITQMPQLMLAQGPGQAPKPAKPANNCQNHHAHVLTFIEGSYNQWQTWCFCDPPNLIDQPSQIISTVPAANAIITAPPSTVIPPDTSPPPTVTSAVAVSAVTNSPCATVEQL</sequence>
<dbReference type="FunFam" id="3.30.160.60:FF:002343">
    <property type="entry name" value="Zinc finger protein 33A"/>
    <property type="match status" value="1"/>
</dbReference>
<keyword evidence="10" id="KW-1185">Reference proteome</keyword>
<dbReference type="PROSITE" id="PS50157">
    <property type="entry name" value="ZINC_FINGER_C2H2_2"/>
    <property type="match status" value="4"/>
</dbReference>
<gene>
    <name evidence="9" type="primary">Mynn-L1</name>
    <name evidence="9" type="ORF">Hamer_G017941</name>
</gene>
<dbReference type="GO" id="GO:0000981">
    <property type="term" value="F:DNA-binding transcription factor activity, RNA polymerase II-specific"/>
    <property type="evidence" value="ECO:0007669"/>
    <property type="project" value="TreeGrafter"/>
</dbReference>
<feature type="domain" description="C2H2-type" evidence="8">
    <location>
        <begin position="184"/>
        <end position="211"/>
    </location>
</feature>
<dbReference type="FunFam" id="3.30.160.60:FF:000100">
    <property type="entry name" value="Zinc finger 45-like"/>
    <property type="match status" value="1"/>
</dbReference>
<organism evidence="9 10">
    <name type="scientific">Homarus americanus</name>
    <name type="common">American lobster</name>
    <dbReference type="NCBI Taxonomy" id="6706"/>
    <lineage>
        <taxon>Eukaryota</taxon>
        <taxon>Metazoa</taxon>
        <taxon>Ecdysozoa</taxon>
        <taxon>Arthropoda</taxon>
        <taxon>Crustacea</taxon>
        <taxon>Multicrustacea</taxon>
        <taxon>Malacostraca</taxon>
        <taxon>Eumalacostraca</taxon>
        <taxon>Eucarida</taxon>
        <taxon>Decapoda</taxon>
        <taxon>Pleocyemata</taxon>
        <taxon>Astacidea</taxon>
        <taxon>Nephropoidea</taxon>
        <taxon>Nephropidae</taxon>
        <taxon>Homarus</taxon>
    </lineage>
</organism>
<keyword evidence="2" id="KW-0677">Repeat</keyword>
<comment type="caution">
    <text evidence="9">The sequence shown here is derived from an EMBL/GenBank/DDBJ whole genome shotgun (WGS) entry which is preliminary data.</text>
</comment>
<proteinExistence type="predicted"/>
<evidence type="ECO:0000256" key="1">
    <source>
        <dbReference type="ARBA" id="ARBA00022723"/>
    </source>
</evidence>
<dbReference type="GO" id="GO:0005634">
    <property type="term" value="C:nucleus"/>
    <property type="evidence" value="ECO:0007669"/>
    <property type="project" value="UniProtKB-ARBA"/>
</dbReference>
<evidence type="ECO:0000259" key="8">
    <source>
        <dbReference type="PROSITE" id="PS50157"/>
    </source>
</evidence>
<feature type="non-terminal residue" evidence="9">
    <location>
        <position position="1"/>
    </location>
</feature>
<feature type="domain" description="C2H2-type" evidence="8">
    <location>
        <begin position="231"/>
        <end position="259"/>
    </location>
</feature>
<dbReference type="FunFam" id="3.30.160.60:FF:000446">
    <property type="entry name" value="Zinc finger protein"/>
    <property type="match status" value="1"/>
</dbReference>
<feature type="region of interest" description="Disordered" evidence="7">
    <location>
        <begin position="70"/>
        <end position="102"/>
    </location>
</feature>
<name>A0A8J5TK11_HOMAM</name>
<evidence type="ECO:0000313" key="10">
    <source>
        <dbReference type="Proteomes" id="UP000747542"/>
    </source>
</evidence>
<dbReference type="Proteomes" id="UP000747542">
    <property type="component" value="Unassembled WGS sequence"/>
</dbReference>
<dbReference type="SUPFAM" id="SSF57667">
    <property type="entry name" value="beta-beta-alpha zinc fingers"/>
    <property type="match status" value="3"/>
</dbReference>
<evidence type="ECO:0000256" key="2">
    <source>
        <dbReference type="ARBA" id="ARBA00022737"/>
    </source>
</evidence>
<dbReference type="EMBL" id="JAHLQT010009070">
    <property type="protein sequence ID" value="KAG7173658.1"/>
    <property type="molecule type" value="Genomic_DNA"/>
</dbReference>
<dbReference type="InterPro" id="IPR013087">
    <property type="entry name" value="Znf_C2H2_type"/>
</dbReference>
<evidence type="ECO:0000256" key="5">
    <source>
        <dbReference type="ARBA" id="ARBA00023242"/>
    </source>
</evidence>
<dbReference type="PROSITE" id="PS00028">
    <property type="entry name" value="ZINC_FINGER_C2H2_1"/>
    <property type="match status" value="4"/>
</dbReference>
<dbReference type="GO" id="GO:0008270">
    <property type="term" value="F:zinc ion binding"/>
    <property type="evidence" value="ECO:0007669"/>
    <property type="project" value="UniProtKB-KW"/>
</dbReference>
<dbReference type="Pfam" id="PF13912">
    <property type="entry name" value="zf-C2H2_6"/>
    <property type="match status" value="1"/>
</dbReference>
<keyword evidence="1" id="KW-0479">Metal-binding</keyword>
<keyword evidence="4" id="KW-0862">Zinc</keyword>
<dbReference type="SMART" id="SM00355">
    <property type="entry name" value="ZnF_C2H2"/>
    <property type="match status" value="4"/>
</dbReference>
<dbReference type="InterPro" id="IPR036236">
    <property type="entry name" value="Znf_C2H2_sf"/>
</dbReference>
<evidence type="ECO:0000256" key="4">
    <source>
        <dbReference type="ARBA" id="ARBA00022833"/>
    </source>
</evidence>
<evidence type="ECO:0000313" key="9">
    <source>
        <dbReference type="EMBL" id="KAG7173658.1"/>
    </source>
</evidence>
<reference evidence="9" key="1">
    <citation type="journal article" date="2021" name="Sci. Adv.">
        <title>The American lobster genome reveals insights on longevity, neural, and immune adaptations.</title>
        <authorList>
            <person name="Polinski J.M."/>
            <person name="Zimin A.V."/>
            <person name="Clark K.F."/>
            <person name="Kohn A.B."/>
            <person name="Sadowski N."/>
            <person name="Timp W."/>
            <person name="Ptitsyn A."/>
            <person name="Khanna P."/>
            <person name="Romanova D.Y."/>
            <person name="Williams P."/>
            <person name="Greenwood S.J."/>
            <person name="Moroz L.L."/>
            <person name="Walt D.R."/>
            <person name="Bodnar A.G."/>
        </authorList>
    </citation>
    <scope>NUCLEOTIDE SEQUENCE</scope>
    <source>
        <strain evidence="9">GMGI-L3</strain>
    </source>
</reference>